<keyword evidence="3 5" id="KW-0251">Elongation factor</keyword>
<dbReference type="Proteomes" id="UP000184516">
    <property type="component" value="Unassembled WGS sequence"/>
</dbReference>
<dbReference type="SUPFAM" id="SSF54713">
    <property type="entry name" value="Elongation factor Ts (EF-Ts), dimerisation domain"/>
    <property type="match status" value="2"/>
</dbReference>
<dbReference type="InterPro" id="IPR036402">
    <property type="entry name" value="EF-Ts_dimer_sf"/>
</dbReference>
<comment type="function">
    <text evidence="5">Associates with the EF-Tu.GDP complex and induces the exchange of GDP to GTP. It remains bound to the aminoacyl-tRNA.EF-Tu.GTP complex up to the GTP hydrolysis stage on the ribosome.</text>
</comment>
<dbReference type="Gene3D" id="1.10.286.20">
    <property type="match status" value="1"/>
</dbReference>
<name>A0A1M5DZV5_9FLAO</name>
<dbReference type="NCBIfam" id="TIGR00116">
    <property type="entry name" value="tsf"/>
    <property type="match status" value="1"/>
</dbReference>
<dbReference type="OrthoDB" id="9808348at2"/>
<evidence type="ECO:0000259" key="6">
    <source>
        <dbReference type="Pfam" id="PF00889"/>
    </source>
</evidence>
<dbReference type="PANTHER" id="PTHR11741">
    <property type="entry name" value="ELONGATION FACTOR TS"/>
    <property type="match status" value="1"/>
</dbReference>
<dbReference type="CDD" id="cd14275">
    <property type="entry name" value="UBA_EF-Ts"/>
    <property type="match status" value="1"/>
</dbReference>
<proteinExistence type="inferred from homology"/>
<keyword evidence="5" id="KW-0963">Cytoplasm</keyword>
<dbReference type="GO" id="GO:0005737">
    <property type="term" value="C:cytoplasm"/>
    <property type="evidence" value="ECO:0007669"/>
    <property type="project" value="UniProtKB-SubCell"/>
</dbReference>
<dbReference type="Gene3D" id="3.30.479.20">
    <property type="entry name" value="Elongation factor Ts, dimerisation domain"/>
    <property type="match status" value="2"/>
</dbReference>
<dbReference type="SUPFAM" id="SSF46934">
    <property type="entry name" value="UBA-like"/>
    <property type="match status" value="1"/>
</dbReference>
<accession>A0A1M5DZV5</accession>
<dbReference type="HAMAP" id="MF_00050">
    <property type="entry name" value="EF_Ts"/>
    <property type="match status" value="1"/>
</dbReference>
<dbReference type="InterPro" id="IPR018101">
    <property type="entry name" value="Transl_elong_Ts_CS"/>
</dbReference>
<protein>
    <recommendedName>
        <fullName evidence="2 5">Elongation factor Ts</fullName>
        <shortName evidence="5">EF-Ts</shortName>
    </recommendedName>
</protein>
<dbReference type="InterPro" id="IPR014039">
    <property type="entry name" value="Transl_elong_EFTs/EF1B_dimer"/>
</dbReference>
<dbReference type="InterPro" id="IPR009060">
    <property type="entry name" value="UBA-like_sf"/>
</dbReference>
<comment type="similarity">
    <text evidence="1 5">Belongs to the EF-Ts family.</text>
</comment>
<dbReference type="PANTHER" id="PTHR11741:SF0">
    <property type="entry name" value="ELONGATION FACTOR TS, MITOCHONDRIAL"/>
    <property type="match status" value="1"/>
</dbReference>
<evidence type="ECO:0000313" key="8">
    <source>
        <dbReference type="Proteomes" id="UP000184516"/>
    </source>
</evidence>
<dbReference type="PROSITE" id="PS01126">
    <property type="entry name" value="EF_TS_1"/>
    <property type="match status" value="1"/>
</dbReference>
<evidence type="ECO:0000256" key="4">
    <source>
        <dbReference type="ARBA" id="ARBA00022917"/>
    </source>
</evidence>
<keyword evidence="8" id="KW-1185">Reference proteome</keyword>
<dbReference type="Pfam" id="PF00889">
    <property type="entry name" value="EF_TS"/>
    <property type="match status" value="1"/>
</dbReference>
<dbReference type="RefSeq" id="WP_073367168.1">
    <property type="nucleotide sequence ID" value="NZ_FQWB01000001.1"/>
</dbReference>
<evidence type="ECO:0000256" key="3">
    <source>
        <dbReference type="ARBA" id="ARBA00022768"/>
    </source>
</evidence>
<keyword evidence="4 5" id="KW-0648">Protein biosynthesis</keyword>
<dbReference type="Gene3D" id="1.10.8.10">
    <property type="entry name" value="DNA helicase RuvA subunit, C-terminal domain"/>
    <property type="match status" value="1"/>
</dbReference>
<dbReference type="AlphaFoldDB" id="A0A1M5DZV5"/>
<evidence type="ECO:0000256" key="5">
    <source>
        <dbReference type="HAMAP-Rule" id="MF_00050"/>
    </source>
</evidence>
<feature type="domain" description="Translation elongation factor EFTs/EF1B dimerisation" evidence="6">
    <location>
        <begin position="75"/>
        <end position="276"/>
    </location>
</feature>
<evidence type="ECO:0000256" key="1">
    <source>
        <dbReference type="ARBA" id="ARBA00005532"/>
    </source>
</evidence>
<reference evidence="8" key="1">
    <citation type="submission" date="2016-11" db="EMBL/GenBank/DDBJ databases">
        <authorList>
            <person name="Varghese N."/>
            <person name="Submissions S."/>
        </authorList>
    </citation>
    <scope>NUCLEOTIDE SEQUENCE [LARGE SCALE GENOMIC DNA]</scope>
    <source>
        <strain evidence="8">DSM 19978</strain>
    </source>
</reference>
<evidence type="ECO:0000313" key="7">
    <source>
        <dbReference type="EMBL" id="SHF72527.1"/>
    </source>
</evidence>
<dbReference type="STRING" id="468056.SAMN05443549_101138"/>
<dbReference type="FunFam" id="1.10.8.10:FF:000001">
    <property type="entry name" value="Elongation factor Ts"/>
    <property type="match status" value="1"/>
</dbReference>
<dbReference type="InterPro" id="IPR001816">
    <property type="entry name" value="Transl_elong_EFTs/EF1B"/>
</dbReference>
<dbReference type="EMBL" id="FQWB01000001">
    <property type="protein sequence ID" value="SHF72527.1"/>
    <property type="molecule type" value="Genomic_DNA"/>
</dbReference>
<comment type="subcellular location">
    <subcellularLocation>
        <location evidence="5">Cytoplasm</location>
    </subcellularLocation>
</comment>
<sequence>MSTITITAADVNKLRTITGAGMMDCKKALVEAEGDFDLAIENLRKKGQKVAANRSDRESTEGAAIAVVNADKTAGVVITLNCETDFVGMNENFVKMATEMANLALNYNSKEEFLAADFNGITVAEKLIEQTGVIGEKLEIRTFEKLEGAFVGSYIHSGNKIATLVALSANIAGTDEVARNIAMQAAAMSPIALDENGVDAATIAKEIEIAKDVLRQEGKPEAMLDNIAKGKLARFFKDNTLVNQDYIKDNKLSVAAYAKSLDKDLIVTGFKRAALG</sequence>
<evidence type="ECO:0000256" key="2">
    <source>
        <dbReference type="ARBA" id="ARBA00016956"/>
    </source>
</evidence>
<gene>
    <name evidence="5" type="primary">tsf</name>
    <name evidence="7" type="ORF">SAMN05443549_101138</name>
</gene>
<feature type="region of interest" description="Involved in Mg(2+) ion dislocation from EF-Tu" evidence="5">
    <location>
        <begin position="84"/>
        <end position="87"/>
    </location>
</feature>
<organism evidence="7 8">
    <name type="scientific">Flavobacterium fluvii</name>
    <dbReference type="NCBI Taxonomy" id="468056"/>
    <lineage>
        <taxon>Bacteria</taxon>
        <taxon>Pseudomonadati</taxon>
        <taxon>Bacteroidota</taxon>
        <taxon>Flavobacteriia</taxon>
        <taxon>Flavobacteriales</taxon>
        <taxon>Flavobacteriaceae</taxon>
        <taxon>Flavobacterium</taxon>
    </lineage>
</organism>
<dbReference type="GO" id="GO:0003746">
    <property type="term" value="F:translation elongation factor activity"/>
    <property type="evidence" value="ECO:0007669"/>
    <property type="project" value="UniProtKB-UniRule"/>
</dbReference>